<dbReference type="InterPro" id="IPR000073">
    <property type="entry name" value="AB_hydrolase_1"/>
</dbReference>
<dbReference type="Proteomes" id="UP000824151">
    <property type="component" value="Unassembled WGS sequence"/>
</dbReference>
<dbReference type="InterPro" id="IPR029058">
    <property type="entry name" value="AB_hydrolase_fold"/>
</dbReference>
<evidence type="ECO:0000259" key="1">
    <source>
        <dbReference type="Pfam" id="PF12697"/>
    </source>
</evidence>
<comment type="caution">
    <text evidence="2">The sequence shown here is derived from an EMBL/GenBank/DDBJ whole genome shotgun (WGS) entry which is preliminary data.</text>
</comment>
<organism evidence="2 3">
    <name type="scientific">Candidatus Nesterenkonia stercoripullorum</name>
    <dbReference type="NCBI Taxonomy" id="2838701"/>
    <lineage>
        <taxon>Bacteria</taxon>
        <taxon>Bacillati</taxon>
        <taxon>Actinomycetota</taxon>
        <taxon>Actinomycetes</taxon>
        <taxon>Micrococcales</taxon>
        <taxon>Micrococcaceae</taxon>
        <taxon>Nesterenkonia</taxon>
    </lineage>
</organism>
<dbReference type="Pfam" id="PF12697">
    <property type="entry name" value="Abhydrolase_6"/>
    <property type="match status" value="1"/>
</dbReference>
<proteinExistence type="predicted"/>
<name>A0A9D1URE3_9MICC</name>
<sequence>MNTPWTGGQKRHAEELHVPIRYRREGKEYFSQASVWRYPADHGPDGTMAVPGSRPRLLVVHGFRGDHHGMEPLADALPEFEVLAPDLPGFGATPPLRGSFGERTPHDVDAYADVVEHLRSGLGLGEGDVILGHSFGTIVLAAHLRRQAGWAGAVMMCPISDDIFRMPLLPGAAAVEVFYRAGGILPEAVGSAWLRSRLATTAMNLAMGTARQPRIRHFVAEQHRLYFSDFADRATLLEAYRASSRHTVTEYAKDVTLPVQLIAAARDQASTPAGQLQLRDALPAARLETIRDVGHLMHYEKPAEAARAVRRFVSDVM</sequence>
<dbReference type="GO" id="GO:0016020">
    <property type="term" value="C:membrane"/>
    <property type="evidence" value="ECO:0007669"/>
    <property type="project" value="TreeGrafter"/>
</dbReference>
<dbReference type="EMBL" id="DXGD01000003">
    <property type="protein sequence ID" value="HIW98513.1"/>
    <property type="molecule type" value="Genomic_DNA"/>
</dbReference>
<reference evidence="2" key="1">
    <citation type="journal article" date="2021" name="PeerJ">
        <title>Extensive microbial diversity within the chicken gut microbiome revealed by metagenomics and culture.</title>
        <authorList>
            <person name="Gilroy R."/>
            <person name="Ravi A."/>
            <person name="Getino M."/>
            <person name="Pursley I."/>
            <person name="Horton D.L."/>
            <person name="Alikhan N.F."/>
            <person name="Baker D."/>
            <person name="Gharbi K."/>
            <person name="Hall N."/>
            <person name="Watson M."/>
            <person name="Adriaenssens E.M."/>
            <person name="Foster-Nyarko E."/>
            <person name="Jarju S."/>
            <person name="Secka A."/>
            <person name="Antonio M."/>
            <person name="Oren A."/>
            <person name="Chaudhuri R.R."/>
            <person name="La Ragione R."/>
            <person name="Hildebrand F."/>
            <person name="Pallen M.J."/>
        </authorList>
    </citation>
    <scope>NUCLEOTIDE SEQUENCE</scope>
    <source>
        <strain evidence="2">ChiHejej3B27-3195</strain>
    </source>
</reference>
<dbReference type="InterPro" id="IPR050266">
    <property type="entry name" value="AB_hydrolase_sf"/>
</dbReference>
<dbReference type="AlphaFoldDB" id="A0A9D1URE3"/>
<evidence type="ECO:0000313" key="2">
    <source>
        <dbReference type="EMBL" id="HIW98513.1"/>
    </source>
</evidence>
<keyword evidence="2" id="KW-0378">Hydrolase</keyword>
<accession>A0A9D1URE3</accession>
<evidence type="ECO:0000313" key="3">
    <source>
        <dbReference type="Proteomes" id="UP000824151"/>
    </source>
</evidence>
<dbReference type="PRINTS" id="PR00412">
    <property type="entry name" value="EPOXHYDRLASE"/>
</dbReference>
<dbReference type="PANTHER" id="PTHR43798:SF33">
    <property type="entry name" value="HYDROLASE, PUTATIVE (AFU_ORTHOLOGUE AFUA_2G14860)-RELATED"/>
    <property type="match status" value="1"/>
</dbReference>
<dbReference type="InterPro" id="IPR000639">
    <property type="entry name" value="Epox_hydrolase-like"/>
</dbReference>
<feature type="domain" description="AB hydrolase-1" evidence="1">
    <location>
        <begin position="57"/>
        <end position="307"/>
    </location>
</feature>
<reference evidence="2" key="2">
    <citation type="submission" date="2021-04" db="EMBL/GenBank/DDBJ databases">
        <authorList>
            <person name="Gilroy R."/>
        </authorList>
    </citation>
    <scope>NUCLEOTIDE SEQUENCE</scope>
    <source>
        <strain evidence="2">ChiHejej3B27-3195</strain>
    </source>
</reference>
<dbReference type="GO" id="GO:0016787">
    <property type="term" value="F:hydrolase activity"/>
    <property type="evidence" value="ECO:0007669"/>
    <property type="project" value="UniProtKB-KW"/>
</dbReference>
<protein>
    <submittedName>
        <fullName evidence="2">Alpha/beta hydrolase</fullName>
    </submittedName>
</protein>
<gene>
    <name evidence="2" type="ORF">H9871_00050</name>
</gene>
<dbReference type="PANTHER" id="PTHR43798">
    <property type="entry name" value="MONOACYLGLYCEROL LIPASE"/>
    <property type="match status" value="1"/>
</dbReference>
<dbReference type="Gene3D" id="3.40.50.1820">
    <property type="entry name" value="alpha/beta hydrolase"/>
    <property type="match status" value="1"/>
</dbReference>
<dbReference type="SUPFAM" id="SSF53474">
    <property type="entry name" value="alpha/beta-Hydrolases"/>
    <property type="match status" value="1"/>
</dbReference>